<dbReference type="GO" id="GO:0006355">
    <property type="term" value="P:regulation of DNA-templated transcription"/>
    <property type="evidence" value="ECO:0007669"/>
    <property type="project" value="InterPro"/>
</dbReference>
<sequence>MLKERAAKLRMQENVNTLHATTIDLLSVEEESRLKEKVLKETLQWKLDVLKNTMHLRYMMSEREQKTYQPLFDSLDKILFDQNTKTPWMDIRQTVEHLNPSLRLFIRQQYPTLSETEYNVCLLSYASLSVQEVAFVLNQSEHTVYKARTRLNKKIGSDFYSVLRRALSL</sequence>
<dbReference type="EMBL" id="VSSQ01091536">
    <property type="protein sequence ID" value="MPN37068.1"/>
    <property type="molecule type" value="Genomic_DNA"/>
</dbReference>
<comment type="caution">
    <text evidence="1">The sequence shown here is derived from an EMBL/GenBank/DDBJ whole genome shotgun (WGS) entry which is preliminary data.</text>
</comment>
<gene>
    <name evidence="1" type="ORF">SDC9_184584</name>
</gene>
<dbReference type="InterPro" id="IPR016032">
    <property type="entry name" value="Sig_transdc_resp-reg_C-effctor"/>
</dbReference>
<dbReference type="AlphaFoldDB" id="A0A645HDF4"/>
<organism evidence="1">
    <name type="scientific">bioreactor metagenome</name>
    <dbReference type="NCBI Taxonomy" id="1076179"/>
    <lineage>
        <taxon>unclassified sequences</taxon>
        <taxon>metagenomes</taxon>
        <taxon>ecological metagenomes</taxon>
    </lineage>
</organism>
<reference evidence="1" key="1">
    <citation type="submission" date="2019-08" db="EMBL/GenBank/DDBJ databases">
        <authorList>
            <person name="Kucharzyk K."/>
            <person name="Murdoch R.W."/>
            <person name="Higgins S."/>
            <person name="Loffler F."/>
        </authorList>
    </citation>
    <scope>NUCLEOTIDE SEQUENCE</scope>
</reference>
<dbReference type="GO" id="GO:0003677">
    <property type="term" value="F:DNA binding"/>
    <property type="evidence" value="ECO:0007669"/>
    <property type="project" value="InterPro"/>
</dbReference>
<accession>A0A645HDF4</accession>
<proteinExistence type="predicted"/>
<evidence type="ECO:0000313" key="1">
    <source>
        <dbReference type="EMBL" id="MPN37068.1"/>
    </source>
</evidence>
<protein>
    <recommendedName>
        <fullName evidence="2">HTH luxR-type domain-containing protein</fullName>
    </recommendedName>
</protein>
<evidence type="ECO:0008006" key="2">
    <source>
        <dbReference type="Google" id="ProtNLM"/>
    </source>
</evidence>
<name>A0A645HDF4_9ZZZZ</name>
<dbReference type="SUPFAM" id="SSF46894">
    <property type="entry name" value="C-terminal effector domain of the bipartite response regulators"/>
    <property type="match status" value="1"/>
</dbReference>